<sequence length="447" mass="50352">MILRRMLAIWISKATCVVCKLAGKQGVTLAGKIALKIDPKILMELSGQVRKKIFITCGTNGKTTTNNLLCSAIEAEGEKVICNHTGSNMLNGVVSAFVLAAKWNGKLDADYACIEIDEASTVRVLPYFKPDYMILTNLFRDQLDRYGEIDITMELLKKAMHMAPDMTLVVNGDDALSAFLAKDSGNKYVTFGIGKQCQQEKENAREIREGQFCKCCGEKLNYHFYHYSQLGDYECPNCGFKRPKLDFDAENVKSGGKLSFDVDNREIKANYRGFYNVYNILAAYAAARTAGLELKNYNKVLADYNPQNGRMEHFHIKNTDVLLNLAKNPAGFNQNISAVQEDDKPKDIIVLINDKDQDGTDISWLWDVDFDRFQDMNAASITVSGIRCQDMRLRLKYVDIPSRLEPDVEKAIRSRIADGTGNLYVLVNYTALYDTHNILKKLEQEKA</sequence>
<dbReference type="PANTHER" id="PTHR23135:SF7">
    <property type="entry name" value="LIPID II ISOGLUTAMINYL SYNTHASE (GLUTAMINE-HYDROLYZING) SUBUNIT MURT"/>
    <property type="match status" value="1"/>
</dbReference>
<evidence type="ECO:0000313" key="5">
    <source>
        <dbReference type="EMBL" id="MCC2148521.1"/>
    </source>
</evidence>
<comment type="catalytic activity">
    <reaction evidence="2">
        <text>beta-D-GlcNAc-(1-&gt;4)-Mur2Ac(oyl-L-Ala-gamma-D-Glu-L-Lys-D-Ala-D-Ala)-di-trans,octa-cis-undecaprenyl diphosphate + L-glutamine + ATP + H2O = beta-D-GlcNAc-(1-&gt;4)-Mur2Ac(oyl-L-Ala-D-isoglutaminyl-L-Lys-D-Ala-D-Ala)-di-trans,octa-cis-undecaprenyl diphosphate + L-glutamate + ADP + phosphate + H(+)</text>
        <dbReference type="Rhea" id="RHEA:57928"/>
        <dbReference type="ChEBI" id="CHEBI:15377"/>
        <dbReference type="ChEBI" id="CHEBI:15378"/>
        <dbReference type="ChEBI" id="CHEBI:29985"/>
        <dbReference type="ChEBI" id="CHEBI:30616"/>
        <dbReference type="ChEBI" id="CHEBI:43474"/>
        <dbReference type="ChEBI" id="CHEBI:58359"/>
        <dbReference type="ChEBI" id="CHEBI:60033"/>
        <dbReference type="ChEBI" id="CHEBI:62233"/>
        <dbReference type="ChEBI" id="CHEBI:456216"/>
        <dbReference type="EC" id="6.3.5.13"/>
    </reaction>
</comment>
<dbReference type="RefSeq" id="WP_022118264.1">
    <property type="nucleotide sequence ID" value="NZ_JAJEQE010000009.1"/>
</dbReference>
<evidence type="ECO:0000313" key="6">
    <source>
        <dbReference type="Proteomes" id="UP001299235"/>
    </source>
</evidence>
<comment type="catalytic activity">
    <reaction evidence="2">
        <text>beta-D-GlcNAc-(1-&gt;4)-Mur2Ac(oyl-L-Ala-gamma-D-O-P-Glu-L-Lys-D-Ala-D-Ala)-di-trans,octa-cis-undecaprenyl diphosphate + NH4(+) = beta-D-GlcNAc-(1-&gt;4)-Mur2Ac(oyl-L-Ala-D-isoglutaminyl-L-Lys-D-Ala-D-Ala)-di-trans,octa-cis-undecaprenyl diphosphate + phosphate + H(+)</text>
        <dbReference type="Rhea" id="RHEA:57932"/>
        <dbReference type="ChEBI" id="CHEBI:15378"/>
        <dbReference type="ChEBI" id="CHEBI:28938"/>
        <dbReference type="ChEBI" id="CHEBI:43474"/>
        <dbReference type="ChEBI" id="CHEBI:62233"/>
        <dbReference type="ChEBI" id="CHEBI:143132"/>
    </reaction>
</comment>
<keyword evidence="2" id="KW-0479">Metal-binding</keyword>
<comment type="function">
    <text evidence="2">The lipid II isoglutaminyl synthase complex catalyzes the formation of alpha-D-isoglutamine in the cell wall lipid II stem peptide. The MurT subunit catalyzes the ATP-dependent amidation of D-glutamate residue of lipid II, converting it to an isoglutamine residue.</text>
</comment>
<dbReference type="InterPro" id="IPR036565">
    <property type="entry name" value="Mur-like_cat_sf"/>
</dbReference>
<evidence type="ECO:0000259" key="3">
    <source>
        <dbReference type="Pfam" id="PF08245"/>
    </source>
</evidence>
<dbReference type="Gene3D" id="3.40.1190.10">
    <property type="entry name" value="Mur-like, catalytic domain"/>
    <property type="match status" value="1"/>
</dbReference>
<comment type="subunit">
    <text evidence="2">Forms a heterodimer with GatD.</text>
</comment>
<dbReference type="EMBL" id="JAJEQE010000009">
    <property type="protein sequence ID" value="MCC2148521.1"/>
    <property type="molecule type" value="Genomic_DNA"/>
</dbReference>
<dbReference type="EC" id="6.3.5.13" evidence="2"/>
<evidence type="ECO:0000256" key="1">
    <source>
        <dbReference type="ARBA" id="ARBA00004752"/>
    </source>
</evidence>
<feature type="active site" evidence="2">
    <location>
        <position position="361"/>
    </location>
</feature>
<dbReference type="Proteomes" id="UP001299235">
    <property type="component" value="Unassembled WGS sequence"/>
</dbReference>
<keyword evidence="6" id="KW-1185">Reference proteome</keyword>
<reference evidence="5 6" key="1">
    <citation type="submission" date="2021-10" db="EMBL/GenBank/DDBJ databases">
        <title>Anaerobic single-cell dispensing facilitates the cultivation of human gut bacteria.</title>
        <authorList>
            <person name="Afrizal A."/>
        </authorList>
    </citation>
    <scope>NUCLEOTIDE SEQUENCE [LARGE SCALE GENOMIC DNA]</scope>
    <source>
        <strain evidence="5 6">CLA-AA-H246</strain>
    </source>
</reference>
<proteinExistence type="inferred from homology"/>
<dbReference type="InterPro" id="IPR013221">
    <property type="entry name" value="Mur_ligase_cen"/>
</dbReference>
<keyword evidence="2" id="KW-0067">ATP-binding</keyword>
<dbReference type="GO" id="GO:0016874">
    <property type="term" value="F:ligase activity"/>
    <property type="evidence" value="ECO:0007669"/>
    <property type="project" value="UniProtKB-KW"/>
</dbReference>
<evidence type="ECO:0000256" key="2">
    <source>
        <dbReference type="HAMAP-Rule" id="MF_02214"/>
    </source>
</evidence>
<dbReference type="Pfam" id="PF08245">
    <property type="entry name" value="Mur_ligase_M"/>
    <property type="match status" value="1"/>
</dbReference>
<feature type="binding site" evidence="2">
    <location>
        <position position="216"/>
    </location>
    <ligand>
        <name>Zn(2+)</name>
        <dbReference type="ChEBI" id="CHEBI:29105"/>
    </ligand>
</feature>
<accession>A0ABS8ETL1</accession>
<comment type="caution">
    <text evidence="5">The sequence shown here is derived from an EMBL/GenBank/DDBJ whole genome shotgun (WGS) entry which is preliminary data.</text>
</comment>
<evidence type="ECO:0000259" key="4">
    <source>
        <dbReference type="Pfam" id="PF08353"/>
    </source>
</evidence>
<keyword evidence="2" id="KW-0573">Peptidoglycan synthesis</keyword>
<feature type="binding site" evidence="2">
    <location>
        <position position="235"/>
    </location>
    <ligand>
        <name>Zn(2+)</name>
        <dbReference type="ChEBI" id="CHEBI:29105"/>
    </ligand>
</feature>
<organism evidence="5 6">
    <name type="scientific">Hominisplanchenecus faecis</name>
    <dbReference type="NCBI Taxonomy" id="2885351"/>
    <lineage>
        <taxon>Bacteria</taxon>
        <taxon>Bacillati</taxon>
        <taxon>Bacillota</taxon>
        <taxon>Clostridia</taxon>
        <taxon>Lachnospirales</taxon>
        <taxon>Lachnospiraceae</taxon>
        <taxon>Hominisplanchenecus</taxon>
    </lineage>
</organism>
<feature type="domain" description="Mur ligase central" evidence="3">
    <location>
        <begin position="58"/>
        <end position="237"/>
    </location>
</feature>
<feature type="domain" description="Lipid II isoglutaminyl synthase (glutamine-hydrolyzing) subunit MurT C-terminal" evidence="4">
    <location>
        <begin position="325"/>
        <end position="432"/>
    </location>
</feature>
<comment type="similarity">
    <text evidence="2">Belongs to the MurCDEF family. MurT subfamily.</text>
</comment>
<keyword evidence="2 5" id="KW-0436">Ligase</keyword>
<name>A0ABS8ETL1_9FIRM</name>
<dbReference type="InterPro" id="IPR043703">
    <property type="entry name" value="Lipid_II_synth_MurT"/>
</dbReference>
<protein>
    <recommendedName>
        <fullName evidence="2">Lipid II isoglutaminyl synthase (glutamine-hydrolyzing) subunit MurT</fullName>
        <ecNumber evidence="2">6.3.5.13</ecNumber>
    </recommendedName>
</protein>
<feature type="binding site" evidence="2">
    <location>
        <position position="213"/>
    </location>
    <ligand>
        <name>Zn(2+)</name>
        <dbReference type="ChEBI" id="CHEBI:29105"/>
    </ligand>
</feature>
<keyword evidence="2" id="KW-0133">Cell shape</keyword>
<dbReference type="PANTHER" id="PTHR23135">
    <property type="entry name" value="MUR LIGASE FAMILY MEMBER"/>
    <property type="match status" value="1"/>
</dbReference>
<dbReference type="SUPFAM" id="SSF53623">
    <property type="entry name" value="MurD-like peptide ligases, catalytic domain"/>
    <property type="match status" value="1"/>
</dbReference>
<feature type="binding site" evidence="2">
    <location>
        <position position="238"/>
    </location>
    <ligand>
        <name>Zn(2+)</name>
        <dbReference type="ChEBI" id="CHEBI:29105"/>
    </ligand>
</feature>
<comment type="pathway">
    <text evidence="1 2">Cell wall biogenesis; peptidoglycan biosynthesis.</text>
</comment>
<keyword evidence="2" id="KW-0547">Nucleotide-binding</keyword>
<keyword evidence="2" id="KW-0862">Zinc</keyword>
<dbReference type="InterPro" id="IPR013564">
    <property type="entry name" value="MurT_C"/>
</dbReference>
<dbReference type="HAMAP" id="MF_02214">
    <property type="entry name" value="Lipid_II_synth_MurT"/>
    <property type="match status" value="1"/>
</dbReference>
<comment type="catalytic activity">
    <reaction evidence="2">
        <text>beta-D-GlcNAc-(1-&gt;4)-Mur2Ac(oyl-L-Ala-gamma-D-Glu-L-Lys-D-Ala-D-Ala)-di-trans,octa-cis-undecaprenyl diphosphate + ATP = beta-D-GlcNAc-(1-&gt;4)-Mur2Ac(oyl-L-Ala-gamma-D-O-P-Glu-L-Lys-D-Ala-D-Ala)-di-trans,octa-cis-undecaprenyl diphosphate + ADP</text>
        <dbReference type="Rhea" id="RHEA:59488"/>
        <dbReference type="ChEBI" id="CHEBI:30616"/>
        <dbReference type="ChEBI" id="CHEBI:60033"/>
        <dbReference type="ChEBI" id="CHEBI:143132"/>
        <dbReference type="ChEBI" id="CHEBI:456216"/>
    </reaction>
</comment>
<dbReference type="Pfam" id="PF08353">
    <property type="entry name" value="MurT_C"/>
    <property type="match status" value="1"/>
</dbReference>
<gene>
    <name evidence="2" type="primary">murT</name>
    <name evidence="5" type="ORF">LKD42_04525</name>
</gene>
<keyword evidence="2" id="KW-0961">Cell wall biogenesis/degradation</keyword>